<dbReference type="Gene3D" id="3.80.10.10">
    <property type="entry name" value="Ribonuclease Inhibitor"/>
    <property type="match status" value="1"/>
</dbReference>
<keyword evidence="2" id="KW-1185">Reference proteome</keyword>
<proteinExistence type="predicted"/>
<evidence type="ECO:0000313" key="1">
    <source>
        <dbReference type="EMBL" id="KAF9548505.1"/>
    </source>
</evidence>
<dbReference type="InterPro" id="IPR032675">
    <property type="entry name" value="LRR_dom_sf"/>
</dbReference>
<name>A0A9P6FCZ4_9FUNG</name>
<evidence type="ECO:0008006" key="3">
    <source>
        <dbReference type="Google" id="ProtNLM"/>
    </source>
</evidence>
<organism evidence="1 2">
    <name type="scientific">Mortierella hygrophila</name>
    <dbReference type="NCBI Taxonomy" id="979708"/>
    <lineage>
        <taxon>Eukaryota</taxon>
        <taxon>Fungi</taxon>
        <taxon>Fungi incertae sedis</taxon>
        <taxon>Mucoromycota</taxon>
        <taxon>Mortierellomycotina</taxon>
        <taxon>Mortierellomycetes</taxon>
        <taxon>Mortierellales</taxon>
        <taxon>Mortierellaceae</taxon>
        <taxon>Mortierella</taxon>
    </lineage>
</organism>
<comment type="caution">
    <text evidence="1">The sequence shown here is derived from an EMBL/GenBank/DDBJ whole genome shotgun (WGS) entry which is preliminary data.</text>
</comment>
<dbReference type="EMBL" id="JAAAXW010000029">
    <property type="protein sequence ID" value="KAF9548505.1"/>
    <property type="molecule type" value="Genomic_DNA"/>
</dbReference>
<protein>
    <recommendedName>
        <fullName evidence="3">F-box domain-containing protein</fullName>
    </recommendedName>
</protein>
<dbReference type="CDD" id="cd09917">
    <property type="entry name" value="F-box_SF"/>
    <property type="match status" value="1"/>
</dbReference>
<dbReference type="Proteomes" id="UP000723463">
    <property type="component" value="Unassembled WGS sequence"/>
</dbReference>
<gene>
    <name evidence="1" type="ORF">EC957_006318</name>
</gene>
<evidence type="ECO:0000313" key="2">
    <source>
        <dbReference type="Proteomes" id="UP000723463"/>
    </source>
</evidence>
<accession>A0A9P6FCZ4</accession>
<dbReference type="AlphaFoldDB" id="A0A9P6FCZ4"/>
<sequence>MGPATTHFFELPELVAHLTQHLDRRGISRLMRTSRRLHQLCTPAHYYKVSASYKPFAHNLFGATDSILAFSKNVHRVRHINFNRHDIIYYINCVTAFLDLLATLLQQNTTATIIINENQPALTRPIWLAPPDPHICTVLPIPPMTLLTKLNFDLSERLKCEDCPYYLPSYLDPKATITHACWIIESNPHLLDVELTTVLLKDRRDAHLLTQSISGLRRLQYLTLELVQWKEIPEGVMPKVGTGIFFVCSPTLREMSVTLKWEHPSESLVFMDEYIYNPPGTPQSWEKSDEECGLTTKTPTRQEPLEDLKSLILSRFIEETTEGGLRTMLQHCPNLTTIVMPTLPEIDKIRQFAKEVAEYCPRLSDLSSVRFMGGGDATRGLILWMLGALSPQQVIRFRCGGTPSFTVHGLDDAGSLFRRHSSTLREIFLIGCQNIDSKAIQAIVVECEALERLTVVQLMDEDQQKRCLELEDAIEFPWACTKIQDLRLTIAIPDTPLYHPAEGLVPYYHRPLPTTLSAEETQQFRDLETLYQQLGALTELERLDLRALFFDPSGVREVSDNHMLNTFPGLFSLGKKETGRPGYLQLLGGLTKLKRLCGSTCLVIEETEATVGMDEIKWMDRHWVALEMAEFGKMGKEGYECLNVLDWWDEVRRSRREL</sequence>
<reference evidence="1" key="1">
    <citation type="journal article" date="2020" name="Fungal Divers.">
        <title>Resolving the Mortierellaceae phylogeny through synthesis of multi-gene phylogenetics and phylogenomics.</title>
        <authorList>
            <person name="Vandepol N."/>
            <person name="Liber J."/>
            <person name="Desiro A."/>
            <person name="Na H."/>
            <person name="Kennedy M."/>
            <person name="Barry K."/>
            <person name="Grigoriev I.V."/>
            <person name="Miller A.N."/>
            <person name="O'Donnell K."/>
            <person name="Stajich J.E."/>
            <person name="Bonito G."/>
        </authorList>
    </citation>
    <scope>NUCLEOTIDE SEQUENCE</scope>
    <source>
        <strain evidence="1">NRRL 2591</strain>
    </source>
</reference>
<dbReference type="SUPFAM" id="SSF52047">
    <property type="entry name" value="RNI-like"/>
    <property type="match status" value="1"/>
</dbReference>